<proteinExistence type="predicted"/>
<dbReference type="Proteomes" id="UP000192391">
    <property type="component" value="Chromosome"/>
</dbReference>
<sequence>MNAISASMDAAIKRTDIMNNFPKVMSNMGISAEASQAAITKMSDKLTGLPTSIDAAASSVQRFTSKNNDVGKSTDMFLALNNALLAGGIH</sequence>
<dbReference type="EMBL" id="CP019962">
    <property type="protein sequence ID" value="ARD67831.1"/>
    <property type="molecule type" value="Genomic_DNA"/>
</dbReference>
<evidence type="ECO:0000313" key="2">
    <source>
        <dbReference type="Proteomes" id="UP000192391"/>
    </source>
</evidence>
<gene>
    <name evidence="1" type="ORF">B2M23_20820</name>
</gene>
<accession>A0AAC9QYI2</accession>
<reference evidence="2" key="1">
    <citation type="journal article" date="2017" name="Sci. Rep.">
        <title>Determination of the Genome and Primary Transcriptome of Syngas Fermenting Eubacterium limosum ATCC 8486.</title>
        <authorList>
            <person name="Song Y."/>
            <person name="Shin J."/>
            <person name="Jeong Y."/>
            <person name="Jin S."/>
            <person name="Lee J.K."/>
            <person name="Kim D.R."/>
            <person name="Kim S.C."/>
            <person name="Cho S."/>
            <person name="Cho B.K."/>
        </authorList>
    </citation>
    <scope>NUCLEOTIDE SEQUENCE [LARGE SCALE GENOMIC DNA]</scope>
    <source>
        <strain evidence="2">ATCC 8486</strain>
    </source>
</reference>
<organism evidence="1 2">
    <name type="scientific">Eubacterium limosum</name>
    <dbReference type="NCBI Taxonomy" id="1736"/>
    <lineage>
        <taxon>Bacteria</taxon>
        <taxon>Bacillati</taxon>
        <taxon>Bacillota</taxon>
        <taxon>Clostridia</taxon>
        <taxon>Eubacteriales</taxon>
        <taxon>Eubacteriaceae</taxon>
        <taxon>Eubacterium</taxon>
    </lineage>
</organism>
<evidence type="ECO:0008006" key="3">
    <source>
        <dbReference type="Google" id="ProtNLM"/>
    </source>
</evidence>
<name>A0AAC9QYI2_EUBLI</name>
<protein>
    <recommendedName>
        <fullName evidence="3">Phage tail tape measure protein</fullName>
    </recommendedName>
</protein>
<dbReference type="KEGG" id="elim:B2M23_20820"/>
<evidence type="ECO:0000313" key="1">
    <source>
        <dbReference type="EMBL" id="ARD67831.1"/>
    </source>
</evidence>
<dbReference type="AlphaFoldDB" id="A0AAC9QYI2"/>